<dbReference type="PANTHER" id="PTHR10507:SF0">
    <property type="entry name" value="CELL DIVISION CONTROL PROTEIN 45 HOMOLOG"/>
    <property type="match status" value="1"/>
</dbReference>
<sequence>MQRRGKRNIPEKNRLPVASSGTIPMFEKPESDPALTMYVEDLKKDFYNVLVGKRILLLVNYDIDAICACKILLHLLHFENVLYTLVPVQGLRDMQDAFDANSEVKYVVFINCGGTIDIVEALQPVDDVVLFVVDSHRPTDVCNIYNSEQVRLLGRPENDESIPSFEDLFRDDGSDEEQEEDVDAGSGEDGEGESRRNKRLRLDEEALMKRRERRLWEEQRNKLLFDYSQFSYYGRSSAALVFELAWKLSKDSTDLLWWAVVGVTEQVLMGKVENQRYVLETGELQSHVSRLGRQLGAEEEYRNTAAKITYDKDLRLALYRHWTVEASLRHSWYTACQLRLWTLRGEKRLFELLAEMGLPLVQSRQKFRAMDLNLRHEFHAMVEKLAGKYGIDDIVHVTFTFQYGFGNCYCASDVVYAMLAVLESAAKNRSGCERFMAAMDCLSRTRKDILDEGIEQAKQLLVCIFKQVQNLLDMRQVISAGPFVYVVLQEGALDVRPFSRPHCLALLAQFALRAYVATARNKRAPALPIVASAPLDTDEGTCLLLGVPPISEDSPRSFFGKAFEQAAVETRSRVSLDYFDTSVIQLKVEDRPKFFDALTALLG</sequence>
<accession>A0ABQ9HYM0</accession>
<dbReference type="Proteomes" id="UP001159363">
    <property type="component" value="Chromosome 3"/>
</dbReference>
<evidence type="ECO:0008006" key="9">
    <source>
        <dbReference type="Google" id="ProtNLM"/>
    </source>
</evidence>
<name>A0ABQ9HYM0_9NEOP</name>
<protein>
    <recommendedName>
        <fullName evidence="9">Cell division control protein 45</fullName>
    </recommendedName>
</protein>
<evidence type="ECO:0000313" key="8">
    <source>
        <dbReference type="Proteomes" id="UP001159363"/>
    </source>
</evidence>
<dbReference type="Pfam" id="PF02724">
    <property type="entry name" value="CDC45"/>
    <property type="match status" value="1"/>
</dbReference>
<feature type="region of interest" description="Disordered" evidence="6">
    <location>
        <begin position="157"/>
        <end position="197"/>
    </location>
</feature>
<dbReference type="InterPro" id="IPR038763">
    <property type="entry name" value="DHH_sf"/>
</dbReference>
<keyword evidence="4" id="KW-0539">Nucleus</keyword>
<comment type="similarity">
    <text evidence="2">Belongs to the CDC45 family.</text>
</comment>
<evidence type="ECO:0000256" key="1">
    <source>
        <dbReference type="ARBA" id="ARBA00004123"/>
    </source>
</evidence>
<dbReference type="SUPFAM" id="SSF64182">
    <property type="entry name" value="DHH phosphoesterases"/>
    <property type="match status" value="1"/>
</dbReference>
<keyword evidence="8" id="KW-1185">Reference proteome</keyword>
<organism evidence="7 8">
    <name type="scientific">Dryococelus australis</name>
    <dbReference type="NCBI Taxonomy" id="614101"/>
    <lineage>
        <taxon>Eukaryota</taxon>
        <taxon>Metazoa</taxon>
        <taxon>Ecdysozoa</taxon>
        <taxon>Arthropoda</taxon>
        <taxon>Hexapoda</taxon>
        <taxon>Insecta</taxon>
        <taxon>Pterygota</taxon>
        <taxon>Neoptera</taxon>
        <taxon>Polyneoptera</taxon>
        <taxon>Phasmatodea</taxon>
        <taxon>Verophasmatodea</taxon>
        <taxon>Anareolatae</taxon>
        <taxon>Phasmatidae</taxon>
        <taxon>Eurycanthinae</taxon>
        <taxon>Dryococelus</taxon>
    </lineage>
</organism>
<keyword evidence="3" id="KW-0235">DNA replication</keyword>
<evidence type="ECO:0000256" key="2">
    <source>
        <dbReference type="ARBA" id="ARBA00010727"/>
    </source>
</evidence>
<evidence type="ECO:0000256" key="4">
    <source>
        <dbReference type="ARBA" id="ARBA00023242"/>
    </source>
</evidence>
<evidence type="ECO:0000256" key="5">
    <source>
        <dbReference type="ARBA" id="ARBA00023306"/>
    </source>
</evidence>
<evidence type="ECO:0000256" key="3">
    <source>
        <dbReference type="ARBA" id="ARBA00022705"/>
    </source>
</evidence>
<gene>
    <name evidence="7" type="ORF">PR048_008629</name>
</gene>
<evidence type="ECO:0000313" key="7">
    <source>
        <dbReference type="EMBL" id="KAJ8889135.1"/>
    </source>
</evidence>
<evidence type="ECO:0000256" key="6">
    <source>
        <dbReference type="SAM" id="MobiDB-lite"/>
    </source>
</evidence>
<reference evidence="7 8" key="1">
    <citation type="submission" date="2023-02" db="EMBL/GenBank/DDBJ databases">
        <title>LHISI_Scaffold_Assembly.</title>
        <authorList>
            <person name="Stuart O.P."/>
            <person name="Cleave R."/>
            <person name="Magrath M.J.L."/>
            <person name="Mikheyev A.S."/>
        </authorList>
    </citation>
    <scope>NUCLEOTIDE SEQUENCE [LARGE SCALE GENOMIC DNA]</scope>
    <source>
        <strain evidence="7">Daus_M_001</strain>
        <tissue evidence="7">Leg muscle</tissue>
    </source>
</reference>
<feature type="region of interest" description="Disordered" evidence="6">
    <location>
        <begin position="1"/>
        <end position="25"/>
    </location>
</feature>
<dbReference type="PANTHER" id="PTHR10507">
    <property type="entry name" value="CDC45-RELATED PROTEIN"/>
    <property type="match status" value="1"/>
</dbReference>
<comment type="caution">
    <text evidence="7">The sequence shown here is derived from an EMBL/GenBank/DDBJ whole genome shotgun (WGS) entry which is preliminary data.</text>
</comment>
<feature type="compositionally biased region" description="Acidic residues" evidence="6">
    <location>
        <begin position="173"/>
        <end position="191"/>
    </location>
</feature>
<dbReference type="EMBL" id="JARBHB010000003">
    <property type="protein sequence ID" value="KAJ8889135.1"/>
    <property type="molecule type" value="Genomic_DNA"/>
</dbReference>
<keyword evidence="5" id="KW-0131">Cell cycle</keyword>
<comment type="subcellular location">
    <subcellularLocation>
        <location evidence="1">Nucleus</location>
    </subcellularLocation>
</comment>
<proteinExistence type="inferred from homology"/>
<dbReference type="InterPro" id="IPR003874">
    <property type="entry name" value="CDC45"/>
</dbReference>